<dbReference type="EMBL" id="ADFP01000019">
    <property type="protein sequence ID" value="EFB91760.1"/>
    <property type="molecule type" value="Genomic_DNA"/>
</dbReference>
<protein>
    <submittedName>
        <fullName evidence="1">Uncharacterized protein</fullName>
    </submittedName>
</protein>
<sequence>MCWEKPHLILFLDKKHEHSLLGAAREFSRSELPRLLRSLRRSLCEFPCSALMLGFLMKK</sequence>
<comment type="caution">
    <text evidence="1">The sequence shown here is derived from an EMBL/GenBank/DDBJ whole genome shotgun (WGS) entry which is preliminary data.</text>
</comment>
<proteinExistence type="predicted"/>
<reference evidence="1 2" key="1">
    <citation type="submission" date="2009-12" db="EMBL/GenBank/DDBJ databases">
        <authorList>
            <person name="Shrivastava S."/>
            <person name="Madupu R."/>
            <person name="Durkin A.S."/>
            <person name="Torralba M."/>
            <person name="Methe B."/>
            <person name="Sutton G.G."/>
            <person name="Strausberg R.L."/>
            <person name="Nelson K.E."/>
        </authorList>
    </citation>
    <scope>NUCLEOTIDE SEQUENCE [LARGE SCALE GENOMIC DNA]</scope>
    <source>
        <strain evidence="1 2">W5455</strain>
    </source>
</reference>
<organism evidence="1 2">
    <name type="scientific">Pyramidobacter piscolens W5455</name>
    <dbReference type="NCBI Taxonomy" id="352165"/>
    <lineage>
        <taxon>Bacteria</taxon>
        <taxon>Thermotogati</taxon>
        <taxon>Synergistota</taxon>
        <taxon>Synergistia</taxon>
        <taxon>Synergistales</taxon>
        <taxon>Dethiosulfovibrionaceae</taxon>
        <taxon>Pyramidobacter</taxon>
    </lineage>
</organism>
<evidence type="ECO:0000313" key="1">
    <source>
        <dbReference type="EMBL" id="EFB91760.1"/>
    </source>
</evidence>
<dbReference type="Proteomes" id="UP000006462">
    <property type="component" value="Unassembled WGS sequence"/>
</dbReference>
<name>A0ABP2HWV1_9BACT</name>
<evidence type="ECO:0000313" key="2">
    <source>
        <dbReference type="Proteomes" id="UP000006462"/>
    </source>
</evidence>
<accession>A0ABP2HWV1</accession>
<keyword evidence="2" id="KW-1185">Reference proteome</keyword>
<gene>
    <name evidence="1" type="ORF">HMPREF7215_0756</name>
</gene>